<dbReference type="Proteomes" id="UP000016160">
    <property type="component" value="Chromosome"/>
</dbReference>
<evidence type="ECO:0000313" key="3">
    <source>
        <dbReference type="Proteomes" id="UP000016160"/>
    </source>
</evidence>
<evidence type="ECO:0000259" key="1">
    <source>
        <dbReference type="Pfam" id="PF00535"/>
    </source>
</evidence>
<evidence type="ECO:0000313" key="2">
    <source>
        <dbReference type="EMBL" id="CDF80228.1"/>
    </source>
</evidence>
<protein>
    <submittedName>
        <fullName evidence="2">Glycosyltransferase (GT2)</fullName>
    </submittedName>
</protein>
<gene>
    <name evidence="2" type="ORF">BN863_25160</name>
</gene>
<dbReference type="InterPro" id="IPR001173">
    <property type="entry name" value="Glyco_trans_2-like"/>
</dbReference>
<reference evidence="2 3" key="1">
    <citation type="journal article" date="2013" name="Appl. Environ. Microbiol.">
        <title>The genome of the alga-associated marine flavobacterium Formosa agariphila KMM 3901T reveals a broad potential for degradation of algal polysaccharides.</title>
        <authorList>
            <person name="Mann A.J."/>
            <person name="Hahnke R.L."/>
            <person name="Huang S."/>
            <person name="Werner J."/>
            <person name="Xing P."/>
            <person name="Barbeyron T."/>
            <person name="Huettel B."/>
            <person name="Stueber K."/>
            <person name="Reinhardt R."/>
            <person name="Harder J."/>
            <person name="Gloeckner F.O."/>
            <person name="Amann R.I."/>
            <person name="Teeling H."/>
        </authorList>
    </citation>
    <scope>NUCLEOTIDE SEQUENCE [LARGE SCALE GENOMIC DNA]</scope>
    <source>
        <strain evidence="3">DSM 15362 / KCTC 12365 / LMG 23005 / KMM 3901</strain>
    </source>
</reference>
<name>T2KP36_FORAG</name>
<dbReference type="GO" id="GO:0016740">
    <property type="term" value="F:transferase activity"/>
    <property type="evidence" value="ECO:0007669"/>
    <property type="project" value="UniProtKB-KW"/>
</dbReference>
<dbReference type="Pfam" id="PF00535">
    <property type="entry name" value="Glycos_transf_2"/>
    <property type="match status" value="1"/>
</dbReference>
<proteinExistence type="predicted"/>
<dbReference type="CDD" id="cd00761">
    <property type="entry name" value="Glyco_tranf_GTA_type"/>
    <property type="match status" value="1"/>
</dbReference>
<dbReference type="PANTHER" id="PTHR43685">
    <property type="entry name" value="GLYCOSYLTRANSFERASE"/>
    <property type="match status" value="1"/>
</dbReference>
<dbReference type="AlphaFoldDB" id="T2KP36"/>
<dbReference type="RefSeq" id="WP_038531150.1">
    <property type="nucleotide sequence ID" value="NZ_HG315671.1"/>
</dbReference>
<dbReference type="PANTHER" id="PTHR43685:SF2">
    <property type="entry name" value="GLYCOSYLTRANSFERASE 2-LIKE DOMAIN-CONTAINING PROTEIN"/>
    <property type="match status" value="1"/>
</dbReference>
<feature type="domain" description="Glycosyltransferase 2-like" evidence="1">
    <location>
        <begin position="3"/>
        <end position="167"/>
    </location>
</feature>
<dbReference type="SUPFAM" id="SSF53448">
    <property type="entry name" value="Nucleotide-diphospho-sugar transferases"/>
    <property type="match status" value="1"/>
</dbReference>
<dbReference type="HOGENOM" id="CLU_077345_0_0_10"/>
<sequence>MLSVLIPVYNYDVVDLVQNLHNQLMASQTPFEIICLDDASQTECISVNSNIESLAYTTFLKSSENNGRTKTRQLLCEASTFEWLLFIDADTLPVTETFISNYLEFISSEHEAIFGGFSYPKTPPPQHKILRWKYGRTKEAVDASIRNKTPYKVVISANFLIKKSVFKSINGQIDCKGYGLDNYFGALLKSEKINVFHINNAVNHLGLENNEMYLNKMTSAIQMLIKLVDENKIQNHDNDLLTLFSFLKKTKLNVIFSKIYKAYNLQMKNNLVSSNPSINLLQFYRISYMCYANLNS</sequence>
<keyword evidence="3" id="KW-1185">Reference proteome</keyword>
<keyword evidence="2" id="KW-0808">Transferase</keyword>
<dbReference type="InterPro" id="IPR050834">
    <property type="entry name" value="Glycosyltransf_2"/>
</dbReference>
<dbReference type="eggNOG" id="COG1216">
    <property type="taxonomic scope" value="Bacteria"/>
</dbReference>
<dbReference type="PATRIC" id="fig|1347342.6.peg.2530"/>
<accession>T2KP36</accession>
<dbReference type="InterPro" id="IPR029044">
    <property type="entry name" value="Nucleotide-diphossugar_trans"/>
</dbReference>
<organism evidence="2 3">
    <name type="scientific">Formosa agariphila (strain DSM 15362 / KCTC 12365 / LMG 23005 / KMM 3901 / M-2Alg 35-1)</name>
    <dbReference type="NCBI Taxonomy" id="1347342"/>
    <lineage>
        <taxon>Bacteria</taxon>
        <taxon>Pseudomonadati</taxon>
        <taxon>Bacteroidota</taxon>
        <taxon>Flavobacteriia</taxon>
        <taxon>Flavobacteriales</taxon>
        <taxon>Flavobacteriaceae</taxon>
        <taxon>Formosa</taxon>
    </lineage>
</organism>
<dbReference type="OrthoDB" id="761861at2"/>
<dbReference type="Gene3D" id="3.90.550.10">
    <property type="entry name" value="Spore Coat Polysaccharide Biosynthesis Protein SpsA, Chain A"/>
    <property type="match status" value="1"/>
</dbReference>
<dbReference type="STRING" id="1347342.BN863_25160"/>
<dbReference type="EMBL" id="HG315671">
    <property type="protein sequence ID" value="CDF80228.1"/>
    <property type="molecule type" value="Genomic_DNA"/>
</dbReference>